<proteinExistence type="predicted"/>
<accession>A0A060NUJ9</accession>
<dbReference type="GO" id="GO:0000162">
    <property type="term" value="P:L-tryptophan biosynthetic process"/>
    <property type="evidence" value="ECO:0007669"/>
    <property type="project" value="InterPro"/>
</dbReference>
<dbReference type="InterPro" id="IPR036320">
    <property type="entry name" value="Glycosyl_Trfase_fam3_N_dom_sf"/>
</dbReference>
<dbReference type="InterPro" id="IPR005940">
    <property type="entry name" value="Anthranilate_Pribosyl_Tfrase"/>
</dbReference>
<dbReference type="NCBIfam" id="NF006005">
    <property type="entry name" value="PRK08136.1"/>
    <property type="match status" value="1"/>
</dbReference>
<organism evidence="4 5">
    <name type="scientific">Serpentinimonas maccroryi</name>
    <dbReference type="NCBI Taxonomy" id="1458426"/>
    <lineage>
        <taxon>Bacteria</taxon>
        <taxon>Pseudomonadati</taxon>
        <taxon>Pseudomonadota</taxon>
        <taxon>Betaproteobacteria</taxon>
        <taxon>Burkholderiales</taxon>
        <taxon>Comamonadaceae</taxon>
        <taxon>Serpentinimonas</taxon>
    </lineage>
</organism>
<feature type="domain" description="Glycosyl transferase family 3 N-terminal" evidence="3">
    <location>
        <begin position="7"/>
        <end position="69"/>
    </location>
</feature>
<dbReference type="InterPro" id="IPR017459">
    <property type="entry name" value="Glycosyl_Trfase_fam3_N_dom"/>
</dbReference>
<dbReference type="HOGENOM" id="CLU_068658_0_0_4"/>
<evidence type="ECO:0000256" key="2">
    <source>
        <dbReference type="ARBA" id="ARBA00022679"/>
    </source>
</evidence>
<dbReference type="Gene3D" id="1.20.970.10">
    <property type="entry name" value="Transferase, Pyrimidine Nucleoside Phosphorylase, Chain C"/>
    <property type="match status" value="1"/>
</dbReference>
<dbReference type="AlphaFoldDB" id="A0A060NUJ9"/>
<gene>
    <name evidence="4" type="ORF">SMCB_0995</name>
</gene>
<protein>
    <submittedName>
        <fullName evidence="4">Anthranilate phosphoribosyltransferase</fullName>
    </submittedName>
</protein>
<reference evidence="4 5" key="1">
    <citation type="journal article" date="2014" name="Nat. Commun.">
        <title>Physiological and genomic features of highly alkaliphilic hydrogen-utilizing Betaproteobacteria from a continental serpentinizing site.</title>
        <authorList>
            <person name="Suzuki S."/>
            <person name="Kuenen J.G."/>
            <person name="Schipper K."/>
            <person name="van der Velde S."/>
            <person name="Ishii S."/>
            <person name="Wu A."/>
            <person name="Sorokin D.Y."/>
            <person name="Tenney A."/>
            <person name="Meng X.Y."/>
            <person name="Morrill P.L."/>
            <person name="Kamagata Y."/>
            <person name="Muyzer G."/>
            <person name="Nealson K.H."/>
        </authorList>
    </citation>
    <scope>NUCLEOTIDE SEQUENCE [LARGE SCALE GENOMIC DNA]</scope>
    <source>
        <strain evidence="4 5">B1</strain>
    </source>
</reference>
<dbReference type="KEGG" id="cbab:SMCB_0995"/>
<dbReference type="Gene3D" id="3.40.1030.10">
    <property type="entry name" value="Nucleoside phosphorylase/phosphoribosyltransferase catalytic domain"/>
    <property type="match status" value="1"/>
</dbReference>
<name>A0A060NUJ9_9BURK</name>
<dbReference type="SUPFAM" id="SSF47648">
    <property type="entry name" value="Nucleoside phosphorylase/phosphoribosyltransferase N-terminal domain"/>
    <property type="match status" value="1"/>
</dbReference>
<keyword evidence="2 4" id="KW-0808">Transferase</keyword>
<dbReference type="PANTHER" id="PTHR43285">
    <property type="entry name" value="ANTHRANILATE PHOSPHORIBOSYLTRANSFERASE"/>
    <property type="match status" value="1"/>
</dbReference>
<dbReference type="EMBL" id="AP014569">
    <property type="protein sequence ID" value="BAO83223.1"/>
    <property type="molecule type" value="Genomic_DNA"/>
</dbReference>
<dbReference type="InterPro" id="IPR035902">
    <property type="entry name" value="Nuc_phospho_transferase"/>
</dbReference>
<dbReference type="Proteomes" id="UP000066014">
    <property type="component" value="Chromosome"/>
</dbReference>
<keyword evidence="1 4" id="KW-0328">Glycosyltransferase</keyword>
<dbReference type="GO" id="GO:0004048">
    <property type="term" value="F:anthranilate phosphoribosyltransferase activity"/>
    <property type="evidence" value="ECO:0007669"/>
    <property type="project" value="InterPro"/>
</dbReference>
<sequence length="325" mass="34683">MTAMSIKDHLKKIGRGKDGARALERAQAADLFGQVLDGAVSDLEIGAFCLAMRFKGETADEMAGFLDALHGRLQRWPAPAHSPLPTVVLPSYNGARKLPVLTPLLAGLLAREGLAVLWHGCATEDARAHPEALLPALEAAGLLSPDLQPGRVCWVPTQRLHRGLQRLLDVRRTVGLRNSAHSLVKLMNPVAGPALLLSSYTHSEYLHSMSATLALTGTHALLLRGTEGEPVADARRCPAMDAFVAGQSWRIQEAQGGPLVPVPGLPAPDAEATRRWTEAALAGAHAIPDPIRQQVRRTLELAHLIAAGPPYALPVLPTPQPTPTE</sequence>
<dbReference type="Pfam" id="PF02885">
    <property type="entry name" value="Glycos_trans_3N"/>
    <property type="match status" value="1"/>
</dbReference>
<keyword evidence="5" id="KW-1185">Reference proteome</keyword>
<dbReference type="GO" id="GO:0005829">
    <property type="term" value="C:cytosol"/>
    <property type="evidence" value="ECO:0007669"/>
    <property type="project" value="TreeGrafter"/>
</dbReference>
<evidence type="ECO:0000256" key="1">
    <source>
        <dbReference type="ARBA" id="ARBA00022676"/>
    </source>
</evidence>
<evidence type="ECO:0000313" key="5">
    <source>
        <dbReference type="Proteomes" id="UP000066014"/>
    </source>
</evidence>
<dbReference type="STRING" id="1458426.SMCB_0995"/>
<dbReference type="SUPFAM" id="SSF52418">
    <property type="entry name" value="Nucleoside phosphorylase/phosphoribosyltransferase catalytic domain"/>
    <property type="match status" value="1"/>
</dbReference>
<dbReference type="PANTHER" id="PTHR43285:SF4">
    <property type="entry name" value="TRANSFERASE"/>
    <property type="match status" value="1"/>
</dbReference>
<evidence type="ECO:0000259" key="3">
    <source>
        <dbReference type="Pfam" id="PF02885"/>
    </source>
</evidence>
<evidence type="ECO:0000313" key="4">
    <source>
        <dbReference type="EMBL" id="BAO83223.1"/>
    </source>
</evidence>